<reference evidence="3 4" key="1">
    <citation type="submission" date="2023-08" db="EMBL/GenBank/DDBJ databases">
        <title>Rhodoferax potami sp. nov. and Rhodoferax mekongensis sp. nov., isolated from the Mekong River in Thailand.</title>
        <authorList>
            <person name="Kitikhun S."/>
            <person name="Charoenyingcharoen P."/>
            <person name="Siriarchawattana P."/>
            <person name="Likhitrattanapisal S."/>
            <person name="Nilsakha T."/>
            <person name="Chanpet A."/>
            <person name="Rattanawaree P."/>
            <person name="Ingsriswang S."/>
        </authorList>
    </citation>
    <scope>NUCLEOTIDE SEQUENCE [LARGE SCALE GENOMIC DNA]</scope>
    <source>
        <strain evidence="3 4">TBRC 17660</strain>
    </source>
</reference>
<accession>A0ABU3KKL0</accession>
<evidence type="ECO:0008006" key="5">
    <source>
        <dbReference type="Google" id="ProtNLM"/>
    </source>
</evidence>
<dbReference type="RefSeq" id="WP_313873858.1">
    <property type="nucleotide sequence ID" value="NZ_JAVBIK010000001.1"/>
</dbReference>
<evidence type="ECO:0000313" key="3">
    <source>
        <dbReference type="EMBL" id="MDT7518076.1"/>
    </source>
</evidence>
<name>A0ABU3KKL0_9BURK</name>
<keyword evidence="4" id="KW-1185">Reference proteome</keyword>
<keyword evidence="2" id="KW-1133">Transmembrane helix</keyword>
<dbReference type="Proteomes" id="UP001321700">
    <property type="component" value="Unassembled WGS sequence"/>
</dbReference>
<sequence>MFTLKWAWAAIAIEVGVFLSPLLHQSTLGALLAMLALHALASAIVASGSYVLLPHKYMRPRVTVWLLLFLFAFVAPLIGAVGMLAIIWTTFQKESPDEYPPEPVTVPLPEFDMQTKDVSRSGQGSIRSRLNSHVPSAIRLQSLMTLQAIPTRVANPILDELLSDNSDDVRLVAFGMLDAEEKKINADIQRERRQLDQAENDAQRHTCLRHLAELHWELIYASLAQGELKKHILSQTLQYVDATLALEPEPDAAMLFLKGRILLAIGEYAPAQAAIEHAITLGHPLVSAVPYVAELAYQRRDFAQVKQSLLRLEKLNVASRTRAVVDIWTGRDNFPHRSDRNYFPHI</sequence>
<feature type="transmembrane region" description="Helical" evidence="2">
    <location>
        <begin position="30"/>
        <end position="53"/>
    </location>
</feature>
<feature type="coiled-coil region" evidence="1">
    <location>
        <begin position="181"/>
        <end position="208"/>
    </location>
</feature>
<keyword evidence="1" id="KW-0175">Coiled coil</keyword>
<dbReference type="EMBL" id="JAVBIK010000001">
    <property type="protein sequence ID" value="MDT7518076.1"/>
    <property type="molecule type" value="Genomic_DNA"/>
</dbReference>
<keyword evidence="2" id="KW-0812">Transmembrane</keyword>
<keyword evidence="2" id="KW-0472">Membrane</keyword>
<feature type="transmembrane region" description="Helical" evidence="2">
    <location>
        <begin position="65"/>
        <end position="88"/>
    </location>
</feature>
<dbReference type="Gene3D" id="1.25.40.10">
    <property type="entry name" value="Tetratricopeptide repeat domain"/>
    <property type="match status" value="1"/>
</dbReference>
<proteinExistence type="predicted"/>
<protein>
    <recommendedName>
        <fullName evidence="5">HEAT repeat domain-containing protein</fullName>
    </recommendedName>
</protein>
<evidence type="ECO:0000256" key="2">
    <source>
        <dbReference type="SAM" id="Phobius"/>
    </source>
</evidence>
<evidence type="ECO:0000313" key="4">
    <source>
        <dbReference type="Proteomes" id="UP001321700"/>
    </source>
</evidence>
<evidence type="ECO:0000256" key="1">
    <source>
        <dbReference type="SAM" id="Coils"/>
    </source>
</evidence>
<dbReference type="InterPro" id="IPR011990">
    <property type="entry name" value="TPR-like_helical_dom_sf"/>
</dbReference>
<organism evidence="3 4">
    <name type="scientific">Rhodoferax potami</name>
    <dbReference type="NCBI Taxonomy" id="3068338"/>
    <lineage>
        <taxon>Bacteria</taxon>
        <taxon>Pseudomonadati</taxon>
        <taxon>Pseudomonadota</taxon>
        <taxon>Betaproteobacteria</taxon>
        <taxon>Burkholderiales</taxon>
        <taxon>Comamonadaceae</taxon>
        <taxon>Rhodoferax</taxon>
    </lineage>
</organism>
<gene>
    <name evidence="3" type="ORF">RAE19_04895</name>
</gene>
<comment type="caution">
    <text evidence="3">The sequence shown here is derived from an EMBL/GenBank/DDBJ whole genome shotgun (WGS) entry which is preliminary data.</text>
</comment>